<protein>
    <recommendedName>
        <fullName evidence="1">DUF4440 domain-containing protein</fullName>
    </recommendedName>
</protein>
<name>A0A386RHQ2_LACHE</name>
<dbReference type="RefSeq" id="WP_120357762.1">
    <property type="nucleotide sequence ID" value="NZ_CP017982.1"/>
</dbReference>
<gene>
    <name evidence="2" type="ORF">BC335_2218</name>
</gene>
<sequence length="126" mass="14627">MKDEILTEEQAVAETVRKQVKGMIDGDLDLLKVVISPDAVFYHITGAKQSRDEWLRQVKLGRMHYFGSREILMQATVNGDEARVISRNQLDAWIYGFRNTWPLESRAKLRKIDGKWQIVESRASMF</sequence>
<proteinExistence type="predicted"/>
<accession>A0A386RHQ2</accession>
<dbReference type="InterPro" id="IPR032710">
    <property type="entry name" value="NTF2-like_dom_sf"/>
</dbReference>
<reference evidence="2 3" key="1">
    <citation type="submission" date="2016-10" db="EMBL/GenBank/DDBJ databases">
        <title>Complete genomic sequencing of Lactobacillus helveticus LH99 and comparative genome analysis.</title>
        <authorList>
            <person name="Li N."/>
            <person name="You C."/>
            <person name="Liu Z."/>
        </authorList>
    </citation>
    <scope>NUCLEOTIDE SEQUENCE [LARGE SCALE GENOMIC DNA]</scope>
    <source>
        <strain evidence="2 3">LH99</strain>
    </source>
</reference>
<feature type="domain" description="DUF4440" evidence="1">
    <location>
        <begin position="13"/>
        <end position="118"/>
    </location>
</feature>
<dbReference type="EMBL" id="CP017982">
    <property type="protein sequence ID" value="AYE62564.1"/>
    <property type="molecule type" value="Genomic_DNA"/>
</dbReference>
<dbReference type="Proteomes" id="UP000267794">
    <property type="component" value="Chromosome"/>
</dbReference>
<evidence type="ECO:0000259" key="1">
    <source>
        <dbReference type="Pfam" id="PF14534"/>
    </source>
</evidence>
<dbReference type="Pfam" id="PF14534">
    <property type="entry name" value="DUF4440"/>
    <property type="match status" value="1"/>
</dbReference>
<evidence type="ECO:0000313" key="2">
    <source>
        <dbReference type="EMBL" id="AYE62564.1"/>
    </source>
</evidence>
<dbReference type="SUPFAM" id="SSF54427">
    <property type="entry name" value="NTF2-like"/>
    <property type="match status" value="1"/>
</dbReference>
<dbReference type="AlphaFoldDB" id="A0A386RHQ2"/>
<organism evidence="2 3">
    <name type="scientific">Lactobacillus helveticus</name>
    <name type="common">Lactobacillus suntoryeus</name>
    <dbReference type="NCBI Taxonomy" id="1587"/>
    <lineage>
        <taxon>Bacteria</taxon>
        <taxon>Bacillati</taxon>
        <taxon>Bacillota</taxon>
        <taxon>Bacilli</taxon>
        <taxon>Lactobacillales</taxon>
        <taxon>Lactobacillaceae</taxon>
        <taxon>Lactobacillus</taxon>
    </lineage>
</organism>
<dbReference type="InterPro" id="IPR027843">
    <property type="entry name" value="DUF4440"/>
</dbReference>
<dbReference type="Gene3D" id="3.10.450.50">
    <property type="match status" value="1"/>
</dbReference>
<evidence type="ECO:0000313" key="3">
    <source>
        <dbReference type="Proteomes" id="UP000267794"/>
    </source>
</evidence>